<dbReference type="PANTHER" id="PTHR10492:SF57">
    <property type="entry name" value="ATP-DEPENDENT DNA HELICASE"/>
    <property type="match status" value="1"/>
</dbReference>
<dbReference type="EC" id="5.6.2.3" evidence="1"/>
<evidence type="ECO:0000313" key="4">
    <source>
        <dbReference type="Proteomes" id="UP000646827"/>
    </source>
</evidence>
<dbReference type="PANTHER" id="PTHR10492">
    <property type="match status" value="1"/>
</dbReference>
<evidence type="ECO:0000259" key="2">
    <source>
        <dbReference type="Pfam" id="PF05970"/>
    </source>
</evidence>
<dbReference type="Proteomes" id="UP000646827">
    <property type="component" value="Unassembled WGS sequence"/>
</dbReference>
<evidence type="ECO:0000313" key="3">
    <source>
        <dbReference type="EMBL" id="KAG2212480.1"/>
    </source>
</evidence>
<dbReference type="Gene3D" id="3.40.50.300">
    <property type="entry name" value="P-loop containing nucleotide triphosphate hydrolases"/>
    <property type="match status" value="1"/>
</dbReference>
<keyword evidence="1" id="KW-0347">Helicase</keyword>
<dbReference type="Pfam" id="PF05970">
    <property type="entry name" value="PIF1"/>
    <property type="match status" value="1"/>
</dbReference>
<dbReference type="GO" id="GO:0005524">
    <property type="term" value="F:ATP binding"/>
    <property type="evidence" value="ECO:0007669"/>
    <property type="project" value="UniProtKB-KW"/>
</dbReference>
<protein>
    <recommendedName>
        <fullName evidence="1">ATP-dependent DNA helicase</fullName>
        <ecNumber evidence="1">5.6.2.3</ecNumber>
    </recommendedName>
</protein>
<comment type="similarity">
    <text evidence="1">Belongs to the helicase family.</text>
</comment>
<comment type="caution">
    <text evidence="3">The sequence shown here is derived from an EMBL/GenBank/DDBJ whole genome shotgun (WGS) entry which is preliminary data.</text>
</comment>
<name>A0A8H7V9S3_9FUNG</name>
<comment type="catalytic activity">
    <reaction evidence="1">
        <text>ATP + H2O = ADP + phosphate + H(+)</text>
        <dbReference type="Rhea" id="RHEA:13065"/>
        <dbReference type="ChEBI" id="CHEBI:15377"/>
        <dbReference type="ChEBI" id="CHEBI:15378"/>
        <dbReference type="ChEBI" id="CHEBI:30616"/>
        <dbReference type="ChEBI" id="CHEBI:43474"/>
        <dbReference type="ChEBI" id="CHEBI:456216"/>
        <dbReference type="EC" id="5.6.2.3"/>
    </reaction>
</comment>
<keyword evidence="1" id="KW-0547">Nucleotide-binding</keyword>
<comment type="cofactor">
    <cofactor evidence="1">
        <name>Mg(2+)</name>
        <dbReference type="ChEBI" id="CHEBI:18420"/>
    </cofactor>
</comment>
<gene>
    <name evidence="3" type="ORF">INT45_001527</name>
</gene>
<keyword evidence="1" id="KW-0067">ATP-binding</keyword>
<dbReference type="OrthoDB" id="2286272at2759"/>
<sequence length="265" mass="29557">MTEDYLHAVRKEQNDQNIQFSDVLYNRALLDIESVMVNLSQSLCDFDGFVIQEVVNEHNTANNNEPAIIREHRRLAAQLALQPQHQFHFNEDQQSIFDAIINSLEAPQDQPKLCFVDSLGGTGKTYLFNSILEHVRRAGHIALAVPTSSIAALLLDGRRTAHSTFKIPLGVHRTSMCNFTPGSDTTRLVTMATIIVLDEASMISRDLIETVNRSVQDIMRTVNPALEHVPFGGKTVVFGGDFRQVLPVIPNAERPQIVAQCLNQS</sequence>
<keyword evidence="1" id="KW-0227">DNA damage</keyword>
<organism evidence="3 4">
    <name type="scientific">Circinella minor</name>
    <dbReference type="NCBI Taxonomy" id="1195481"/>
    <lineage>
        <taxon>Eukaryota</taxon>
        <taxon>Fungi</taxon>
        <taxon>Fungi incertae sedis</taxon>
        <taxon>Mucoromycota</taxon>
        <taxon>Mucoromycotina</taxon>
        <taxon>Mucoromycetes</taxon>
        <taxon>Mucorales</taxon>
        <taxon>Lichtheimiaceae</taxon>
        <taxon>Circinella</taxon>
    </lineage>
</organism>
<dbReference type="GO" id="GO:0043139">
    <property type="term" value="F:5'-3' DNA helicase activity"/>
    <property type="evidence" value="ECO:0007669"/>
    <property type="project" value="UniProtKB-EC"/>
</dbReference>
<evidence type="ECO:0000256" key="1">
    <source>
        <dbReference type="RuleBase" id="RU363044"/>
    </source>
</evidence>
<dbReference type="SUPFAM" id="SSF52540">
    <property type="entry name" value="P-loop containing nucleoside triphosphate hydrolases"/>
    <property type="match status" value="1"/>
</dbReference>
<keyword evidence="1" id="KW-0234">DNA repair</keyword>
<dbReference type="GO" id="GO:0016787">
    <property type="term" value="F:hydrolase activity"/>
    <property type="evidence" value="ECO:0007669"/>
    <property type="project" value="UniProtKB-KW"/>
</dbReference>
<dbReference type="EMBL" id="JAEPRB010000754">
    <property type="protein sequence ID" value="KAG2212480.1"/>
    <property type="molecule type" value="Genomic_DNA"/>
</dbReference>
<feature type="domain" description="DNA helicase Pif1-like DEAD-box helicase" evidence="2">
    <location>
        <begin position="89"/>
        <end position="265"/>
    </location>
</feature>
<reference evidence="3 4" key="1">
    <citation type="submission" date="2020-12" db="EMBL/GenBank/DDBJ databases">
        <title>Metabolic potential, ecology and presence of endohyphal bacteria is reflected in genomic diversity of Mucoromycotina.</title>
        <authorList>
            <person name="Muszewska A."/>
            <person name="Okrasinska A."/>
            <person name="Steczkiewicz K."/>
            <person name="Drgas O."/>
            <person name="Orlowska M."/>
            <person name="Perlinska-Lenart U."/>
            <person name="Aleksandrzak-Piekarczyk T."/>
            <person name="Szatraj K."/>
            <person name="Zielenkiewicz U."/>
            <person name="Pilsyk S."/>
            <person name="Malc E."/>
            <person name="Mieczkowski P."/>
            <person name="Kruszewska J.S."/>
            <person name="Biernat P."/>
            <person name="Pawlowska J."/>
        </authorList>
    </citation>
    <scope>NUCLEOTIDE SEQUENCE [LARGE SCALE GENOMIC DNA]</scope>
    <source>
        <strain evidence="3 4">CBS 142.35</strain>
    </source>
</reference>
<keyword evidence="4" id="KW-1185">Reference proteome</keyword>
<proteinExistence type="inferred from homology"/>
<keyword evidence="1" id="KW-0378">Hydrolase</keyword>
<dbReference type="GO" id="GO:0006310">
    <property type="term" value="P:DNA recombination"/>
    <property type="evidence" value="ECO:0007669"/>
    <property type="project" value="UniProtKB-KW"/>
</dbReference>
<dbReference type="AlphaFoldDB" id="A0A8H7V9S3"/>
<keyword evidence="1" id="KW-0233">DNA recombination</keyword>
<dbReference type="GO" id="GO:0006281">
    <property type="term" value="P:DNA repair"/>
    <property type="evidence" value="ECO:0007669"/>
    <property type="project" value="UniProtKB-KW"/>
</dbReference>
<accession>A0A8H7V9S3</accession>
<dbReference type="InterPro" id="IPR027417">
    <property type="entry name" value="P-loop_NTPase"/>
</dbReference>
<dbReference type="GO" id="GO:0000723">
    <property type="term" value="P:telomere maintenance"/>
    <property type="evidence" value="ECO:0007669"/>
    <property type="project" value="InterPro"/>
</dbReference>
<dbReference type="InterPro" id="IPR010285">
    <property type="entry name" value="DNA_helicase_pif1-like_DEAD"/>
</dbReference>